<name>A0AAD1SBB0_PELCU</name>
<dbReference type="Proteomes" id="UP001295444">
    <property type="component" value="Chromosome 05"/>
</dbReference>
<keyword evidence="2" id="KW-1185">Reference proteome</keyword>
<accession>A0AAD1SBB0</accession>
<evidence type="ECO:0000313" key="2">
    <source>
        <dbReference type="Proteomes" id="UP001295444"/>
    </source>
</evidence>
<sequence length="281" mass="32102">MPLTRRTPCFWESFCAHVASLATKHIIVGGDVNATQSPATDCKTYPDKTPTTTRNDKLYANFLKDTALIDVWRAHHPSVKNYTFYSHTHRSYSRIDSFLTLQTIQPCTVQTSIGNIVWSDHAEVALTIQIPRLSREWRWHLNLWILRDKPTIYTENVAPATVWAAHRAVIRGKLIAIASSQKQQRLKNLTTALAELTRLETLHKQAPSDQLLAHITATRERITQLSKTDVAKNLMWTKQRFYEKGNKADSLLAHYIKDTDPNWRNYARSGTNSCGISVLLH</sequence>
<evidence type="ECO:0008006" key="3">
    <source>
        <dbReference type="Google" id="ProtNLM"/>
    </source>
</evidence>
<dbReference type="EMBL" id="OW240916">
    <property type="protein sequence ID" value="CAH2296666.1"/>
    <property type="molecule type" value="Genomic_DNA"/>
</dbReference>
<dbReference type="Gene3D" id="3.60.10.10">
    <property type="entry name" value="Endonuclease/exonuclease/phosphatase"/>
    <property type="match status" value="1"/>
</dbReference>
<dbReference type="SUPFAM" id="SSF56219">
    <property type="entry name" value="DNase I-like"/>
    <property type="match status" value="1"/>
</dbReference>
<dbReference type="InterPro" id="IPR036691">
    <property type="entry name" value="Endo/exonu/phosph_ase_sf"/>
</dbReference>
<evidence type="ECO:0000313" key="1">
    <source>
        <dbReference type="EMBL" id="CAH2296666.1"/>
    </source>
</evidence>
<gene>
    <name evidence="1" type="ORF">PECUL_23A039810</name>
</gene>
<proteinExistence type="predicted"/>
<reference evidence="1" key="1">
    <citation type="submission" date="2022-03" db="EMBL/GenBank/DDBJ databases">
        <authorList>
            <person name="Alioto T."/>
            <person name="Alioto T."/>
            <person name="Gomez Garrido J."/>
        </authorList>
    </citation>
    <scope>NUCLEOTIDE SEQUENCE</scope>
</reference>
<protein>
    <recommendedName>
        <fullName evidence="3">Endonuclease/exonuclease/phosphatase domain-containing protein</fullName>
    </recommendedName>
</protein>
<dbReference type="AlphaFoldDB" id="A0AAD1SBB0"/>
<organism evidence="1 2">
    <name type="scientific">Pelobates cultripes</name>
    <name type="common">Western spadefoot toad</name>
    <dbReference type="NCBI Taxonomy" id="61616"/>
    <lineage>
        <taxon>Eukaryota</taxon>
        <taxon>Metazoa</taxon>
        <taxon>Chordata</taxon>
        <taxon>Craniata</taxon>
        <taxon>Vertebrata</taxon>
        <taxon>Euteleostomi</taxon>
        <taxon>Amphibia</taxon>
        <taxon>Batrachia</taxon>
        <taxon>Anura</taxon>
        <taxon>Pelobatoidea</taxon>
        <taxon>Pelobatidae</taxon>
        <taxon>Pelobates</taxon>
    </lineage>
</organism>